<organism evidence="1 2">
    <name type="scientific">Polyplax serrata</name>
    <name type="common">Common mouse louse</name>
    <dbReference type="NCBI Taxonomy" id="468196"/>
    <lineage>
        <taxon>Eukaryota</taxon>
        <taxon>Metazoa</taxon>
        <taxon>Ecdysozoa</taxon>
        <taxon>Arthropoda</taxon>
        <taxon>Hexapoda</taxon>
        <taxon>Insecta</taxon>
        <taxon>Pterygota</taxon>
        <taxon>Neoptera</taxon>
        <taxon>Paraneoptera</taxon>
        <taxon>Psocodea</taxon>
        <taxon>Troctomorpha</taxon>
        <taxon>Phthiraptera</taxon>
        <taxon>Anoplura</taxon>
        <taxon>Polyplacidae</taxon>
        <taxon>Polyplax</taxon>
    </lineage>
</organism>
<accession>A0ABR1B3S0</accession>
<sequence>MRKFNHPNAASSITGLRALARATVPANLNKTELDCRCREVENRKQHLYCKFIGSDKKRNATVSSKQFRVIRCGNVATLARNVESCGKTKHARRKPLKVACKTGAKCTAKLEKAYKQQPPKVYKSACEFHLPLSSKLLKPDALTSVKPM</sequence>
<reference evidence="1 2" key="1">
    <citation type="submission" date="2023-09" db="EMBL/GenBank/DDBJ databases">
        <title>Genomes of two closely related lineages of the louse Polyplax serrata with different host specificities.</title>
        <authorList>
            <person name="Martinu J."/>
            <person name="Tarabai H."/>
            <person name="Stefka J."/>
            <person name="Hypsa V."/>
        </authorList>
    </citation>
    <scope>NUCLEOTIDE SEQUENCE [LARGE SCALE GENOMIC DNA]</scope>
    <source>
        <strain evidence="1">98ZLc_SE</strain>
    </source>
</reference>
<keyword evidence="2" id="KW-1185">Reference proteome</keyword>
<dbReference type="EMBL" id="JAWJWF010000004">
    <property type="protein sequence ID" value="KAK6634003.1"/>
    <property type="molecule type" value="Genomic_DNA"/>
</dbReference>
<gene>
    <name evidence="1" type="ORF">RUM44_004610</name>
</gene>
<name>A0ABR1B3S0_POLSC</name>
<dbReference type="Proteomes" id="UP001359485">
    <property type="component" value="Unassembled WGS sequence"/>
</dbReference>
<protein>
    <submittedName>
        <fullName evidence="1">Uncharacterized protein</fullName>
    </submittedName>
</protein>
<evidence type="ECO:0000313" key="1">
    <source>
        <dbReference type="EMBL" id="KAK6634003.1"/>
    </source>
</evidence>
<evidence type="ECO:0000313" key="2">
    <source>
        <dbReference type="Proteomes" id="UP001359485"/>
    </source>
</evidence>
<comment type="caution">
    <text evidence="1">The sequence shown here is derived from an EMBL/GenBank/DDBJ whole genome shotgun (WGS) entry which is preliminary data.</text>
</comment>
<proteinExistence type="predicted"/>